<name>A0ABW1E8V4_9ACTN</name>
<evidence type="ECO:0000313" key="1">
    <source>
        <dbReference type="EMBL" id="MFC5856269.1"/>
    </source>
</evidence>
<comment type="caution">
    <text evidence="1">The sequence shown here is derived from an EMBL/GenBank/DDBJ whole genome shotgun (WGS) entry which is preliminary data.</text>
</comment>
<dbReference type="Proteomes" id="UP001596180">
    <property type="component" value="Unassembled WGS sequence"/>
</dbReference>
<proteinExistence type="predicted"/>
<evidence type="ECO:0000313" key="2">
    <source>
        <dbReference type="Proteomes" id="UP001596180"/>
    </source>
</evidence>
<sequence>MRRRIPDADWLDAPDPVPALAQGELAFYEQVRNSSRRWYRLAEPGALAAKFARIPLDD</sequence>
<organism evidence="1 2">
    <name type="scientific">Streptomyces chlorus</name>
    <dbReference type="NCBI Taxonomy" id="887452"/>
    <lineage>
        <taxon>Bacteria</taxon>
        <taxon>Bacillati</taxon>
        <taxon>Actinomycetota</taxon>
        <taxon>Actinomycetes</taxon>
        <taxon>Kitasatosporales</taxon>
        <taxon>Streptomycetaceae</taxon>
        <taxon>Streptomyces</taxon>
    </lineage>
</organism>
<dbReference type="EMBL" id="JBHSOA010000098">
    <property type="protein sequence ID" value="MFC5856269.1"/>
    <property type="molecule type" value="Genomic_DNA"/>
</dbReference>
<accession>A0ABW1E8V4</accession>
<dbReference type="RefSeq" id="WP_381370702.1">
    <property type="nucleotide sequence ID" value="NZ_JBHSOA010000098.1"/>
</dbReference>
<keyword evidence="2" id="KW-1185">Reference proteome</keyword>
<gene>
    <name evidence="1" type="ORF">ACFPZI_32235</name>
</gene>
<reference evidence="2" key="1">
    <citation type="journal article" date="2019" name="Int. J. Syst. Evol. Microbiol.">
        <title>The Global Catalogue of Microorganisms (GCM) 10K type strain sequencing project: providing services to taxonomists for standard genome sequencing and annotation.</title>
        <authorList>
            <consortium name="The Broad Institute Genomics Platform"/>
            <consortium name="The Broad Institute Genome Sequencing Center for Infectious Disease"/>
            <person name="Wu L."/>
            <person name="Ma J."/>
        </authorList>
    </citation>
    <scope>NUCLEOTIDE SEQUENCE [LARGE SCALE GENOMIC DNA]</scope>
    <source>
        <strain evidence="2">JCM 10411</strain>
    </source>
</reference>
<protein>
    <submittedName>
        <fullName evidence="1">Uncharacterized protein</fullName>
    </submittedName>
</protein>